<evidence type="ECO:0000259" key="1">
    <source>
        <dbReference type="Pfam" id="PF18864"/>
    </source>
</evidence>
<dbReference type="InterPro" id="IPR041304">
    <property type="entry name" value="AbiTii"/>
</dbReference>
<dbReference type="Pfam" id="PF18864">
    <property type="entry name" value="AbiTii"/>
    <property type="match status" value="1"/>
</dbReference>
<sequence>MKLVDEIIELLSSKESDLSTALLKTKVLLHKLGEKKSLEWVTGELQGYSNIDSLPKYRILHVNVLGNASNGGYRFTGQNLPLMHLDKKLRDKLDTTYLTQGIAVIEEYAEGDNLQITIAPEFYPSLSKGLGNNYEIESAWGKHSAGAMTQVITEVTSRLLDFVLELSEKLPEELDSKEMKVIAKEIGVSDLFNNTVIGDNATIVVGDSNTQHIKNSVTTNDFSSLQNILQENGMEQEDIDELQKSIEHDKDSQEIKDNKFGGNVTNWIGKMVSKAASSAWDIKIGAAGSLLATAISKYYGF</sequence>
<dbReference type="AlphaFoldDB" id="A0A3B0WT33"/>
<feature type="domain" description="AbiTii" evidence="1">
    <location>
        <begin position="2"/>
        <end position="184"/>
    </location>
</feature>
<gene>
    <name evidence="2" type="ORF">MNBD_GAMMA08-479</name>
</gene>
<dbReference type="EMBL" id="UOFH01000067">
    <property type="protein sequence ID" value="VAW59268.1"/>
    <property type="molecule type" value="Genomic_DNA"/>
</dbReference>
<evidence type="ECO:0000313" key="2">
    <source>
        <dbReference type="EMBL" id="VAW59268.1"/>
    </source>
</evidence>
<organism evidence="2">
    <name type="scientific">hydrothermal vent metagenome</name>
    <dbReference type="NCBI Taxonomy" id="652676"/>
    <lineage>
        <taxon>unclassified sequences</taxon>
        <taxon>metagenomes</taxon>
        <taxon>ecological metagenomes</taxon>
    </lineage>
</organism>
<name>A0A3B0WT33_9ZZZZ</name>
<protein>
    <recommendedName>
        <fullName evidence="1">AbiTii domain-containing protein</fullName>
    </recommendedName>
</protein>
<accession>A0A3B0WT33</accession>
<reference evidence="2" key="1">
    <citation type="submission" date="2018-06" db="EMBL/GenBank/DDBJ databases">
        <authorList>
            <person name="Zhirakovskaya E."/>
        </authorList>
    </citation>
    <scope>NUCLEOTIDE SEQUENCE</scope>
</reference>
<proteinExistence type="predicted"/>